<dbReference type="Gene3D" id="1.10.3730.10">
    <property type="entry name" value="ProC C-terminal domain-like"/>
    <property type="match status" value="1"/>
</dbReference>
<dbReference type="RefSeq" id="WP_090382733.1">
    <property type="nucleotide sequence ID" value="NZ_FNLC01000002.1"/>
</dbReference>
<feature type="binding site" evidence="6">
    <location>
        <begin position="64"/>
        <end position="67"/>
    </location>
    <ligand>
        <name>NADP(+)</name>
        <dbReference type="ChEBI" id="CHEBI:58349"/>
    </ligand>
</feature>
<comment type="catalytic activity">
    <reaction evidence="4">
        <text>L-proline + NADP(+) = (S)-1-pyrroline-5-carboxylate + NADPH + 2 H(+)</text>
        <dbReference type="Rhea" id="RHEA:14109"/>
        <dbReference type="ChEBI" id="CHEBI:15378"/>
        <dbReference type="ChEBI" id="CHEBI:17388"/>
        <dbReference type="ChEBI" id="CHEBI:57783"/>
        <dbReference type="ChEBI" id="CHEBI:58349"/>
        <dbReference type="ChEBI" id="CHEBI:60039"/>
        <dbReference type="EC" id="1.5.1.2"/>
    </reaction>
</comment>
<comment type="catalytic activity">
    <reaction evidence="4">
        <text>L-proline + NAD(+) = (S)-1-pyrroline-5-carboxylate + NADH + 2 H(+)</text>
        <dbReference type="Rhea" id="RHEA:14105"/>
        <dbReference type="ChEBI" id="CHEBI:15378"/>
        <dbReference type="ChEBI" id="CHEBI:17388"/>
        <dbReference type="ChEBI" id="CHEBI:57540"/>
        <dbReference type="ChEBI" id="CHEBI:57945"/>
        <dbReference type="ChEBI" id="CHEBI:60039"/>
        <dbReference type="EC" id="1.5.1.2"/>
    </reaction>
</comment>
<dbReference type="PANTHER" id="PTHR11645:SF0">
    <property type="entry name" value="PYRROLINE-5-CARBOXYLATE REDUCTASE 3"/>
    <property type="match status" value="1"/>
</dbReference>
<evidence type="ECO:0000259" key="8">
    <source>
        <dbReference type="Pfam" id="PF14748"/>
    </source>
</evidence>
<dbReference type="Gene3D" id="3.40.50.720">
    <property type="entry name" value="NAD(P)-binding Rossmann-like Domain"/>
    <property type="match status" value="1"/>
</dbReference>
<organism evidence="9 10">
    <name type="scientific">Natronobacterium texcoconense</name>
    <dbReference type="NCBI Taxonomy" id="1095778"/>
    <lineage>
        <taxon>Archaea</taxon>
        <taxon>Methanobacteriati</taxon>
        <taxon>Methanobacteriota</taxon>
        <taxon>Stenosarchaea group</taxon>
        <taxon>Halobacteria</taxon>
        <taxon>Halobacteriales</taxon>
        <taxon>Natrialbaceae</taxon>
        <taxon>Natronobacterium</taxon>
    </lineage>
</organism>
<keyword evidence="4" id="KW-0641">Proline biosynthesis</keyword>
<dbReference type="OrthoDB" id="25257at2157"/>
<protein>
    <recommendedName>
        <fullName evidence="4 5">Pyrroline-5-carboxylate reductase</fullName>
        <shortName evidence="4">P5C reductase</shortName>
        <shortName evidence="4">P5CR</shortName>
        <ecNumber evidence="4 5">1.5.1.2</ecNumber>
    </recommendedName>
    <alternativeName>
        <fullName evidence="4">PCA reductase</fullName>
    </alternativeName>
</protein>
<evidence type="ECO:0000256" key="3">
    <source>
        <dbReference type="ARBA" id="ARBA00023002"/>
    </source>
</evidence>
<evidence type="ECO:0000313" key="9">
    <source>
        <dbReference type="EMBL" id="SDR19607.1"/>
    </source>
</evidence>
<name>A0A1H1H2D8_NATTX</name>
<dbReference type="SUPFAM" id="SSF48179">
    <property type="entry name" value="6-phosphogluconate dehydrogenase C-terminal domain-like"/>
    <property type="match status" value="1"/>
</dbReference>
<reference evidence="10" key="1">
    <citation type="submission" date="2016-10" db="EMBL/GenBank/DDBJ databases">
        <authorList>
            <person name="Varghese N."/>
            <person name="Submissions S."/>
        </authorList>
    </citation>
    <scope>NUCLEOTIDE SEQUENCE [LARGE SCALE GENOMIC DNA]</scope>
    <source>
        <strain evidence="10">DSM 24767</strain>
    </source>
</reference>
<dbReference type="Pfam" id="PF14748">
    <property type="entry name" value="P5CR_dimer"/>
    <property type="match status" value="1"/>
</dbReference>
<comment type="pathway">
    <text evidence="4">Amino-acid biosynthesis; L-proline biosynthesis; L-proline from L-glutamate 5-semialdehyde: step 1/1.</text>
</comment>
<evidence type="ECO:0000256" key="5">
    <source>
        <dbReference type="NCBIfam" id="TIGR00112"/>
    </source>
</evidence>
<dbReference type="InterPro" id="IPR008927">
    <property type="entry name" value="6-PGluconate_DH-like_C_sf"/>
</dbReference>
<comment type="similarity">
    <text evidence="1 4">Belongs to the pyrroline-5-carboxylate reductase family.</text>
</comment>
<dbReference type="UniPathway" id="UPA00098">
    <property type="reaction ID" value="UER00361"/>
</dbReference>
<dbReference type="GO" id="GO:0055129">
    <property type="term" value="P:L-proline biosynthetic process"/>
    <property type="evidence" value="ECO:0007669"/>
    <property type="project" value="UniProtKB-UniRule"/>
</dbReference>
<evidence type="ECO:0000259" key="7">
    <source>
        <dbReference type="Pfam" id="PF03807"/>
    </source>
</evidence>
<dbReference type="InterPro" id="IPR000304">
    <property type="entry name" value="Pyrroline-COOH_reductase"/>
</dbReference>
<dbReference type="Proteomes" id="UP000198848">
    <property type="component" value="Unassembled WGS sequence"/>
</dbReference>
<evidence type="ECO:0000256" key="6">
    <source>
        <dbReference type="PIRSR" id="PIRSR000193-1"/>
    </source>
</evidence>
<dbReference type="AlphaFoldDB" id="A0A1H1H2D8"/>
<dbReference type="GO" id="GO:0004735">
    <property type="term" value="F:pyrroline-5-carboxylate reductase activity"/>
    <property type="evidence" value="ECO:0007669"/>
    <property type="project" value="UniProtKB-UniRule"/>
</dbReference>
<keyword evidence="2 4" id="KW-0521">NADP</keyword>
<dbReference type="HAMAP" id="MF_01925">
    <property type="entry name" value="P5C_reductase"/>
    <property type="match status" value="1"/>
</dbReference>
<dbReference type="EC" id="1.5.1.2" evidence="4 5"/>
<comment type="function">
    <text evidence="4">Catalyzes the reduction of 1-pyrroline-5-carboxylate (PCA) to L-proline.</text>
</comment>
<evidence type="ECO:0000256" key="1">
    <source>
        <dbReference type="ARBA" id="ARBA00005525"/>
    </source>
</evidence>
<dbReference type="Pfam" id="PF03807">
    <property type="entry name" value="F420_oxidored"/>
    <property type="match status" value="1"/>
</dbReference>
<feature type="domain" description="Pyrroline-5-carboxylate reductase dimerisation" evidence="8">
    <location>
        <begin position="147"/>
        <end position="251"/>
    </location>
</feature>
<comment type="subcellular location">
    <subcellularLocation>
        <location evidence="4">Cytoplasm</location>
    </subcellularLocation>
</comment>
<accession>A0A1H1H2D8</accession>
<evidence type="ECO:0000313" key="10">
    <source>
        <dbReference type="Proteomes" id="UP000198848"/>
    </source>
</evidence>
<dbReference type="NCBIfam" id="TIGR00112">
    <property type="entry name" value="proC"/>
    <property type="match status" value="1"/>
</dbReference>
<feature type="domain" description="Pyrroline-5-carboxylate reductase catalytic N-terminal" evidence="7">
    <location>
        <begin position="4"/>
        <end position="91"/>
    </location>
</feature>
<dbReference type="InterPro" id="IPR036291">
    <property type="entry name" value="NAD(P)-bd_dom_sf"/>
</dbReference>
<keyword evidence="4" id="KW-0963">Cytoplasm</keyword>
<dbReference type="GO" id="GO:0005737">
    <property type="term" value="C:cytoplasm"/>
    <property type="evidence" value="ECO:0007669"/>
    <property type="project" value="UniProtKB-SubCell"/>
</dbReference>
<proteinExistence type="inferred from homology"/>
<sequence>MTDVSVIGCGNMGSALIRGLAASGKHTLTACDLDPDALESVEAYSSHTTDDPAVATEADVVVVAVKPDVVGAVLESIDLSADQTLVSIAAGVSTEFVEQYTDATVVRVMPNLAAETGTMAAAVTEHSVTDEVRELLDDVGEFVEIDEDRMDVATAVNGSGPAFVYYLLDAMAQAGVDRGLEPDQARLLAAQTFKGAAETVLRTERPIDEMIDAVCSPKGTTIEGMDVLWESEADDAVTEAVTAAAERSAELAREAEDE</sequence>
<dbReference type="SUPFAM" id="SSF51735">
    <property type="entry name" value="NAD(P)-binding Rossmann-fold domains"/>
    <property type="match status" value="1"/>
</dbReference>
<dbReference type="InterPro" id="IPR028939">
    <property type="entry name" value="P5C_Rdtase_cat_N"/>
</dbReference>
<feature type="binding site" evidence="6">
    <location>
        <begin position="7"/>
        <end position="12"/>
    </location>
    <ligand>
        <name>NADP(+)</name>
        <dbReference type="ChEBI" id="CHEBI:58349"/>
    </ligand>
</feature>
<dbReference type="FunFam" id="1.10.3730.10:FF:000001">
    <property type="entry name" value="Pyrroline-5-carboxylate reductase"/>
    <property type="match status" value="1"/>
</dbReference>
<dbReference type="EMBL" id="FNLC01000002">
    <property type="protein sequence ID" value="SDR19607.1"/>
    <property type="molecule type" value="Genomic_DNA"/>
</dbReference>
<dbReference type="PANTHER" id="PTHR11645">
    <property type="entry name" value="PYRROLINE-5-CARBOXYLATE REDUCTASE"/>
    <property type="match status" value="1"/>
</dbReference>
<keyword evidence="10" id="KW-1185">Reference proteome</keyword>
<keyword evidence="4" id="KW-0028">Amino-acid biosynthesis</keyword>
<keyword evidence="3 4" id="KW-0560">Oxidoreductase</keyword>
<dbReference type="InterPro" id="IPR029036">
    <property type="entry name" value="P5CR_dimer"/>
</dbReference>
<evidence type="ECO:0000256" key="2">
    <source>
        <dbReference type="ARBA" id="ARBA00022857"/>
    </source>
</evidence>
<dbReference type="STRING" id="1095778.SAMN04489842_2754"/>
<evidence type="ECO:0000256" key="4">
    <source>
        <dbReference type="HAMAP-Rule" id="MF_01925"/>
    </source>
</evidence>
<gene>
    <name evidence="4" type="primary">proC</name>
    <name evidence="9" type="ORF">SAMN04489842_2754</name>
</gene>
<dbReference type="PIRSF" id="PIRSF000193">
    <property type="entry name" value="Pyrrol-5-carb_rd"/>
    <property type="match status" value="1"/>
</dbReference>